<organism evidence="2 3">
    <name type="scientific">Nitzschia inconspicua</name>
    <dbReference type="NCBI Taxonomy" id="303405"/>
    <lineage>
        <taxon>Eukaryota</taxon>
        <taxon>Sar</taxon>
        <taxon>Stramenopiles</taxon>
        <taxon>Ochrophyta</taxon>
        <taxon>Bacillariophyta</taxon>
        <taxon>Bacillariophyceae</taxon>
        <taxon>Bacillariophycidae</taxon>
        <taxon>Bacillariales</taxon>
        <taxon>Bacillariaceae</taxon>
        <taxon>Nitzschia</taxon>
    </lineage>
</organism>
<feature type="compositionally biased region" description="Polar residues" evidence="1">
    <location>
        <begin position="53"/>
        <end position="74"/>
    </location>
</feature>
<gene>
    <name evidence="2" type="ORF">IV203_013761</name>
</gene>
<sequence length="827" mass="94233">MAEVPHEREEAAREGVEEVAAEAGLSHGDPTVSIPLTQEELAANQAAIRASNNQAGFGSPTMTNTAPTSDSSTGGMKKRKASPVTTARQQRKKTKAEERIKIGCRVKIQKKNLFHLLVTDQQKESLKGFNQNYNCYGTIKSGNAAAGYRVAFDNLPYEDKEAFVKRKKLTAVGSGNEETPYDKNTDNPEVLETIQRENRSKKSTIQASIDEFCTLDEEVIVDAKTLDIRHDEHSEEKVRWKILPDNGYTKEDDDPMVAYPKEASFSVDIDFGEVDHYEDLKEIFFEHFFPDVVGKAQWIDDFHSDPRSPMFTTVQNDNIIFHDPDNEDPDWIVKQCYLMMVAAATESEVGVENLWKRGPTGGRRDYPDFGQYLPRNWFVAFQSAAGYMWSPKKYWYQEKHNKPWDIFAPAMDSFNAKRKKLIKVICLMMDESMIGWRPKTSKRGGLPNITFEPRKPVPLGTMLRNSVDCVTGILVHQDIAMDAEVRTRKKYYNTEDDSSRRETTSLPGHPVMPVHTVEVLRQVEESGVIPGGWVGGDAWFGSVATSVEVFKRFSVNSTFIVKNNQDFFPMKALHAVLTARHGDRPAVPAEVPRPKLAHFLYEYLPLIDEHNKQRQNILALEKVWLTKDVWFRNVTTLLGQCTVDMYRCFRNRMIEKGVSPSKVDSIRILKFTDMMCGGLKQWPKPKQHFLIVGNEDGKGDGRLTRIYGKDGERTKPPTKQQEQQGRNIGNAYVRNCFVCRGYLSKKGKQINNQTSFWCSKCHMPLCRTDRSKDEEFGPPGSRHLTCVDAHYYASHNSVICCGKMHGQKEQFPKEEQLSLHPRRSSRK</sequence>
<reference evidence="2" key="1">
    <citation type="journal article" date="2021" name="Sci. Rep.">
        <title>Diploid genomic architecture of Nitzschia inconspicua, an elite biomass production diatom.</title>
        <authorList>
            <person name="Oliver A."/>
            <person name="Podell S."/>
            <person name="Pinowska A."/>
            <person name="Traller J.C."/>
            <person name="Smith S.R."/>
            <person name="McClure R."/>
            <person name="Beliaev A."/>
            <person name="Bohutskyi P."/>
            <person name="Hill E.A."/>
            <person name="Rabines A."/>
            <person name="Zheng H."/>
            <person name="Allen L.Z."/>
            <person name="Kuo A."/>
            <person name="Grigoriev I.V."/>
            <person name="Allen A.E."/>
            <person name="Hazlebeck D."/>
            <person name="Allen E.E."/>
        </authorList>
    </citation>
    <scope>NUCLEOTIDE SEQUENCE</scope>
    <source>
        <strain evidence="2">Hildebrandi</strain>
    </source>
</reference>
<feature type="region of interest" description="Disordered" evidence="1">
    <location>
        <begin position="1"/>
        <end position="35"/>
    </location>
</feature>
<name>A0A9K3Q896_9STRA</name>
<dbReference type="OrthoDB" id="43579at2759"/>
<evidence type="ECO:0000313" key="3">
    <source>
        <dbReference type="Proteomes" id="UP000693970"/>
    </source>
</evidence>
<evidence type="ECO:0000256" key="1">
    <source>
        <dbReference type="SAM" id="MobiDB-lite"/>
    </source>
</evidence>
<dbReference type="Proteomes" id="UP000693970">
    <property type="component" value="Unassembled WGS sequence"/>
</dbReference>
<proteinExistence type="predicted"/>
<protein>
    <recommendedName>
        <fullName evidence="4">PiggyBac transposable element-derived protein domain-containing protein</fullName>
    </recommendedName>
</protein>
<feature type="compositionally biased region" description="Basic and acidic residues" evidence="1">
    <location>
        <begin position="706"/>
        <end position="715"/>
    </location>
</feature>
<accession>A0A9K3Q896</accession>
<dbReference type="AlphaFoldDB" id="A0A9K3Q896"/>
<dbReference type="EMBL" id="JAGRRH010000001">
    <property type="protein sequence ID" value="KAG7374666.1"/>
    <property type="molecule type" value="Genomic_DNA"/>
</dbReference>
<feature type="region of interest" description="Disordered" evidence="1">
    <location>
        <begin position="53"/>
        <end position="97"/>
    </location>
</feature>
<feature type="region of interest" description="Disordered" evidence="1">
    <location>
        <begin position="706"/>
        <end position="725"/>
    </location>
</feature>
<evidence type="ECO:0000313" key="2">
    <source>
        <dbReference type="EMBL" id="KAG7374666.1"/>
    </source>
</evidence>
<evidence type="ECO:0008006" key="4">
    <source>
        <dbReference type="Google" id="ProtNLM"/>
    </source>
</evidence>
<reference evidence="2" key="2">
    <citation type="submission" date="2021-04" db="EMBL/GenBank/DDBJ databases">
        <authorList>
            <person name="Podell S."/>
        </authorList>
    </citation>
    <scope>NUCLEOTIDE SEQUENCE</scope>
    <source>
        <strain evidence="2">Hildebrandi</strain>
    </source>
</reference>
<keyword evidence="3" id="KW-1185">Reference proteome</keyword>
<comment type="caution">
    <text evidence="2">The sequence shown here is derived from an EMBL/GenBank/DDBJ whole genome shotgun (WGS) entry which is preliminary data.</text>
</comment>
<feature type="compositionally biased region" description="Basic and acidic residues" evidence="1">
    <location>
        <begin position="1"/>
        <end position="16"/>
    </location>
</feature>